<protein>
    <recommendedName>
        <fullName evidence="3">DUF4241 domain-containing protein</fullName>
    </recommendedName>
</protein>
<accession>A0A1M6NSY1</accession>
<name>A0A1M6NSY1_9FLAO</name>
<dbReference type="Proteomes" id="UP000184498">
    <property type="component" value="Unassembled WGS sequence"/>
</dbReference>
<evidence type="ECO:0008006" key="3">
    <source>
        <dbReference type="Google" id="ProtNLM"/>
    </source>
</evidence>
<sequence>MKQNNSTKEMTHIENIQKLFSKDFVENPLLETYEVGKIHISSGKIVVSDSLISPDHSAFSQEFPKGDFPVFVHKERESNCIAYAEIVFDKNIMAHHWVLALCEDQNVKDLKDGEIFGFPVESGMGTFMDKDAQIALNKLEQELFHKKGVDFMGIYEEFFHSYFFDEKGAIDQFAVLKSYDHKKENIIAFETGYGEGFYASYIGYSKDNQPVKLISEFIEIEMD</sequence>
<gene>
    <name evidence="1" type="ORF">SAMN05444371_0621</name>
</gene>
<dbReference type="EMBL" id="FRAM01000001">
    <property type="protein sequence ID" value="SHJ98760.1"/>
    <property type="molecule type" value="Genomic_DNA"/>
</dbReference>
<reference evidence="2" key="1">
    <citation type="submission" date="2016-11" db="EMBL/GenBank/DDBJ databases">
        <authorList>
            <person name="Varghese N."/>
            <person name="Submissions S."/>
        </authorList>
    </citation>
    <scope>NUCLEOTIDE SEQUENCE [LARGE SCALE GENOMIC DNA]</scope>
    <source>
        <strain evidence="2">DSM 18016</strain>
    </source>
</reference>
<organism evidence="1 2">
    <name type="scientific">Epilithonimonas mollis</name>
    <dbReference type="NCBI Taxonomy" id="216903"/>
    <lineage>
        <taxon>Bacteria</taxon>
        <taxon>Pseudomonadati</taxon>
        <taxon>Bacteroidota</taxon>
        <taxon>Flavobacteriia</taxon>
        <taxon>Flavobacteriales</taxon>
        <taxon>Weeksellaceae</taxon>
        <taxon>Chryseobacterium group</taxon>
        <taxon>Epilithonimonas</taxon>
    </lineage>
</organism>
<dbReference type="InterPro" id="IPR025335">
    <property type="entry name" value="DUF4241"/>
</dbReference>
<dbReference type="Pfam" id="PF14025">
    <property type="entry name" value="DUF4241"/>
    <property type="match status" value="1"/>
</dbReference>
<proteinExistence type="predicted"/>
<keyword evidence="2" id="KW-1185">Reference proteome</keyword>
<evidence type="ECO:0000313" key="1">
    <source>
        <dbReference type="EMBL" id="SHJ98760.1"/>
    </source>
</evidence>
<dbReference type="STRING" id="216903.SAMN05444371_0621"/>
<evidence type="ECO:0000313" key="2">
    <source>
        <dbReference type="Proteomes" id="UP000184498"/>
    </source>
</evidence>
<dbReference type="AlphaFoldDB" id="A0A1M6NSY1"/>